<reference evidence="2" key="1">
    <citation type="submission" date="2022-11" db="UniProtKB">
        <authorList>
            <consortium name="WormBaseParasite"/>
        </authorList>
    </citation>
    <scope>IDENTIFICATION</scope>
</reference>
<dbReference type="InterPro" id="IPR040379">
    <property type="entry name" value="WDR19/dyf-2"/>
</dbReference>
<proteinExistence type="predicted"/>
<dbReference type="Proteomes" id="UP000887564">
    <property type="component" value="Unplaced"/>
</dbReference>
<dbReference type="GO" id="GO:0005929">
    <property type="term" value="C:cilium"/>
    <property type="evidence" value="ECO:0007669"/>
    <property type="project" value="TreeGrafter"/>
</dbReference>
<dbReference type="GO" id="GO:0030991">
    <property type="term" value="C:intraciliary transport particle A"/>
    <property type="evidence" value="ECO:0007669"/>
    <property type="project" value="TreeGrafter"/>
</dbReference>
<dbReference type="PANTHER" id="PTHR14920:SF0">
    <property type="entry name" value="WD REPEAT DOMAIN 19"/>
    <property type="match status" value="1"/>
</dbReference>
<dbReference type="AlphaFoldDB" id="A0A914RX24"/>
<dbReference type="PANTHER" id="PTHR14920">
    <property type="entry name" value="OSMOTIC AVOIDANCE ABNORMAL PROTEIN 1/WD REPEAT MEMBRANE PROTEIN"/>
    <property type="match status" value="1"/>
</dbReference>
<accession>A0A914RX24</accession>
<dbReference type="WBParaSite" id="PEQ_0000941401-mRNA-1">
    <property type="protein sequence ID" value="PEQ_0000941401-mRNA-1"/>
    <property type="gene ID" value="PEQ_0000941401"/>
</dbReference>
<evidence type="ECO:0000313" key="1">
    <source>
        <dbReference type="Proteomes" id="UP000887564"/>
    </source>
</evidence>
<dbReference type="GO" id="GO:0035721">
    <property type="term" value="P:intraciliary retrograde transport"/>
    <property type="evidence" value="ECO:0007669"/>
    <property type="project" value="InterPro"/>
</dbReference>
<protein>
    <submittedName>
        <fullName evidence="2">Uncharacterized protein</fullName>
    </submittedName>
</protein>
<keyword evidence="1" id="KW-1185">Reference proteome</keyword>
<evidence type="ECO:0000313" key="2">
    <source>
        <dbReference type="WBParaSite" id="PEQ_0000941401-mRNA-1"/>
    </source>
</evidence>
<dbReference type="GO" id="GO:0060271">
    <property type="term" value="P:cilium assembly"/>
    <property type="evidence" value="ECO:0007669"/>
    <property type="project" value="TreeGrafter"/>
</dbReference>
<organism evidence="1 2">
    <name type="scientific">Parascaris equorum</name>
    <name type="common">Equine roundworm</name>
    <dbReference type="NCBI Taxonomy" id="6256"/>
    <lineage>
        <taxon>Eukaryota</taxon>
        <taxon>Metazoa</taxon>
        <taxon>Ecdysozoa</taxon>
        <taxon>Nematoda</taxon>
        <taxon>Chromadorea</taxon>
        <taxon>Rhabditida</taxon>
        <taxon>Spirurina</taxon>
        <taxon>Ascaridomorpha</taxon>
        <taxon>Ascaridoidea</taxon>
        <taxon>Ascarididae</taxon>
        <taxon>Parascaris</taxon>
    </lineage>
</organism>
<name>A0A914RX24_PAREQ</name>
<sequence length="125" mass="14035">MDVYADAIDENGTVEQFAQLADYFAARKNYSSAGKYHYKAAHYEKALDFLLLNGEDPEALKTAIECVADARDPELSRRLTDFLMGESDGIPKGLVKRGEHMKASRMLIRVANNISRFPARSSQFN</sequence>